<evidence type="ECO:0000259" key="1">
    <source>
        <dbReference type="Pfam" id="PF01370"/>
    </source>
</evidence>
<evidence type="ECO:0000313" key="3">
    <source>
        <dbReference type="Proteomes" id="UP000198921"/>
    </source>
</evidence>
<dbReference type="OrthoDB" id="9795501at2"/>
<dbReference type="Gene3D" id="3.40.50.720">
    <property type="entry name" value="NAD(P)-binding Rossmann-like Domain"/>
    <property type="match status" value="1"/>
</dbReference>
<dbReference type="SUPFAM" id="SSF51735">
    <property type="entry name" value="NAD(P)-binding Rossmann-fold domains"/>
    <property type="match status" value="1"/>
</dbReference>
<keyword evidence="3" id="KW-1185">Reference proteome</keyword>
<proteinExistence type="predicted"/>
<reference evidence="3" key="1">
    <citation type="submission" date="2016-10" db="EMBL/GenBank/DDBJ databases">
        <authorList>
            <person name="Varghese N."/>
            <person name="Submissions S."/>
        </authorList>
    </citation>
    <scope>NUCLEOTIDE SEQUENCE [LARGE SCALE GENOMIC DNA]</scope>
    <source>
        <strain evidence="3">DSM 45422</strain>
    </source>
</reference>
<dbReference type="InterPro" id="IPR050177">
    <property type="entry name" value="Lipid_A_modif_metabolic_enz"/>
</dbReference>
<name>A0A1H3QGB6_9ACTN</name>
<sequence length="332" mass="35346">MAAPETDLTVAVTGPTGTFGNGLVPLLQADDRVTRIVGIARRPFDPAERGWTKMEYRRGDVRDPAALEEAFAGADVVVHLAFLITGNASRETTRAINVDGTLNVFRAAAAAGARRFVYASSVAAYGWHPDNPEPIHEDWPVRPAARLFYAQEKAELEQLLGAESATAPGLALYLLRPPIVLGPNAVGAKDVLPGPLAPLGRRLFGRPRRLPVTVPVVTPELRLQVVHEEDVGRALQLCVVAAGPPGAYNIAGDGVLTAADVAREFGALPIPVPAAPAQFAARAVARLPFLPPVAEWVEAASRPVIMDTAKAKQQLGWRPRYTGLEALRATLA</sequence>
<dbReference type="InterPro" id="IPR036291">
    <property type="entry name" value="NAD(P)-bd_dom_sf"/>
</dbReference>
<evidence type="ECO:0000313" key="2">
    <source>
        <dbReference type="EMBL" id="SDZ12161.1"/>
    </source>
</evidence>
<dbReference type="PANTHER" id="PTHR43245">
    <property type="entry name" value="BIFUNCTIONAL POLYMYXIN RESISTANCE PROTEIN ARNA"/>
    <property type="match status" value="1"/>
</dbReference>
<accession>A0A1H3QGB6</accession>
<gene>
    <name evidence="2" type="ORF">SAMN05660209_04738</name>
</gene>
<organism evidence="2 3">
    <name type="scientific">Geodermatophilus africanus</name>
    <dbReference type="NCBI Taxonomy" id="1137993"/>
    <lineage>
        <taxon>Bacteria</taxon>
        <taxon>Bacillati</taxon>
        <taxon>Actinomycetota</taxon>
        <taxon>Actinomycetes</taxon>
        <taxon>Geodermatophilales</taxon>
        <taxon>Geodermatophilaceae</taxon>
        <taxon>Geodermatophilus</taxon>
    </lineage>
</organism>
<feature type="domain" description="NAD-dependent epimerase/dehydratase" evidence="1">
    <location>
        <begin position="10"/>
        <end position="251"/>
    </location>
</feature>
<dbReference type="Pfam" id="PF01370">
    <property type="entry name" value="Epimerase"/>
    <property type="match status" value="1"/>
</dbReference>
<dbReference type="RefSeq" id="WP_091161726.1">
    <property type="nucleotide sequence ID" value="NZ_FNOT01000022.1"/>
</dbReference>
<dbReference type="Proteomes" id="UP000198921">
    <property type="component" value="Unassembled WGS sequence"/>
</dbReference>
<protein>
    <submittedName>
        <fullName evidence="2">Nucleoside-diphosphate-sugar epimerase</fullName>
    </submittedName>
</protein>
<dbReference type="STRING" id="1137993.SAMN05660209_04738"/>
<dbReference type="EMBL" id="FNOT01000022">
    <property type="protein sequence ID" value="SDZ12161.1"/>
    <property type="molecule type" value="Genomic_DNA"/>
</dbReference>
<dbReference type="InterPro" id="IPR001509">
    <property type="entry name" value="Epimerase_deHydtase"/>
</dbReference>
<dbReference type="AlphaFoldDB" id="A0A1H3QGB6"/>